<dbReference type="RefSeq" id="WP_344194328.1">
    <property type="nucleotide sequence ID" value="NZ_BAAAND010000007.1"/>
</dbReference>
<keyword evidence="2" id="KW-1185">Reference proteome</keyword>
<organism evidence="1 2">
    <name type="scientific">Kribbella karoonensis</name>
    <dbReference type="NCBI Taxonomy" id="324851"/>
    <lineage>
        <taxon>Bacteria</taxon>
        <taxon>Bacillati</taxon>
        <taxon>Actinomycetota</taxon>
        <taxon>Actinomycetes</taxon>
        <taxon>Propionibacteriales</taxon>
        <taxon>Kribbellaceae</taxon>
        <taxon>Kribbella</taxon>
    </lineage>
</organism>
<evidence type="ECO:0000313" key="2">
    <source>
        <dbReference type="Proteomes" id="UP001500190"/>
    </source>
</evidence>
<proteinExistence type="predicted"/>
<dbReference type="EMBL" id="BAAAND010000007">
    <property type="protein sequence ID" value="GAA1592913.1"/>
    <property type="molecule type" value="Genomic_DNA"/>
</dbReference>
<name>A0ABP4Q284_9ACTN</name>
<comment type="caution">
    <text evidence="1">The sequence shown here is derived from an EMBL/GenBank/DDBJ whole genome shotgun (WGS) entry which is preliminary data.</text>
</comment>
<reference evidence="2" key="1">
    <citation type="journal article" date="2019" name="Int. J. Syst. Evol. Microbiol.">
        <title>The Global Catalogue of Microorganisms (GCM) 10K type strain sequencing project: providing services to taxonomists for standard genome sequencing and annotation.</title>
        <authorList>
            <consortium name="The Broad Institute Genomics Platform"/>
            <consortium name="The Broad Institute Genome Sequencing Center for Infectious Disease"/>
            <person name="Wu L."/>
            <person name="Ma J."/>
        </authorList>
    </citation>
    <scope>NUCLEOTIDE SEQUENCE [LARGE SCALE GENOMIC DNA]</scope>
    <source>
        <strain evidence="2">JCM 14304</strain>
    </source>
</reference>
<sequence>MHYVPFTVIKSIHEQTHSAMPNAPQHPHVPKRRPIRDAVARWRQRRTAPPPEVELTLVCQAEDRDRGTTPEGVARAC</sequence>
<accession>A0ABP4Q284</accession>
<evidence type="ECO:0000313" key="1">
    <source>
        <dbReference type="EMBL" id="GAA1592913.1"/>
    </source>
</evidence>
<protein>
    <submittedName>
        <fullName evidence="1">Uncharacterized protein</fullName>
    </submittedName>
</protein>
<dbReference type="Proteomes" id="UP001500190">
    <property type="component" value="Unassembled WGS sequence"/>
</dbReference>
<gene>
    <name evidence="1" type="ORF">GCM10009742_44600</name>
</gene>